<evidence type="ECO:0000313" key="1">
    <source>
        <dbReference type="EMBL" id="SVB40393.1"/>
    </source>
</evidence>
<reference evidence="1" key="1">
    <citation type="submission" date="2018-05" db="EMBL/GenBank/DDBJ databases">
        <authorList>
            <person name="Lanie J.A."/>
            <person name="Ng W.-L."/>
            <person name="Kazmierczak K.M."/>
            <person name="Andrzejewski T.M."/>
            <person name="Davidsen T.M."/>
            <person name="Wayne K.J."/>
            <person name="Tettelin H."/>
            <person name="Glass J.I."/>
            <person name="Rusch D."/>
            <person name="Podicherti R."/>
            <person name="Tsui H.-C.T."/>
            <person name="Winkler M.E."/>
        </authorList>
    </citation>
    <scope>NUCLEOTIDE SEQUENCE</scope>
</reference>
<feature type="non-terminal residue" evidence="1">
    <location>
        <position position="227"/>
    </location>
</feature>
<gene>
    <name evidence="1" type="ORF">METZ01_LOCUS193247</name>
</gene>
<accession>A0A382DRY5</accession>
<name>A0A382DRY5_9ZZZZ</name>
<organism evidence="1">
    <name type="scientific">marine metagenome</name>
    <dbReference type="NCBI Taxonomy" id="408172"/>
    <lineage>
        <taxon>unclassified sequences</taxon>
        <taxon>metagenomes</taxon>
        <taxon>ecological metagenomes</taxon>
    </lineage>
</organism>
<dbReference type="EMBL" id="UINC01040472">
    <property type="protein sequence ID" value="SVB40393.1"/>
    <property type="molecule type" value="Genomic_DNA"/>
</dbReference>
<proteinExistence type="predicted"/>
<protein>
    <submittedName>
        <fullName evidence="1">Uncharacterized protein</fullName>
    </submittedName>
</protein>
<dbReference type="AlphaFoldDB" id="A0A382DRY5"/>
<sequence>MYKSFRRISISILLLSLNYISSDVIGQKKVICLMVEFQESESSGTTGDGHFLMNPDTTCGTYIIDPPPHDRSYFQSQLRAVNNYFQDVSYQKFGIDLEQSQIYPETNDEFYTLPNPMDYYNPYGVTESLKEERLITLFKDAISVAGSADLISFEDFDFVIVFHAGIGQDFSLPYLDPTPEDIPSTYIDRDMLGEAFLGVEHGIILPETENHLLFEEGNTLFDQVSQP</sequence>